<accession>A0A948RT95</accession>
<dbReference type="EMBL" id="JAHJDP010000012">
    <property type="protein sequence ID" value="MBU2689596.1"/>
    <property type="molecule type" value="Genomic_DNA"/>
</dbReference>
<reference evidence="1" key="1">
    <citation type="submission" date="2021-05" db="EMBL/GenBank/DDBJ databases">
        <title>Energy efficiency and biological interactions define the core microbiome of deep oligotrophic groundwater.</title>
        <authorList>
            <person name="Mehrshad M."/>
            <person name="Lopez-Fernandez M."/>
            <person name="Bell E."/>
            <person name="Bernier-Latmani R."/>
            <person name="Bertilsson S."/>
            <person name="Dopson M."/>
        </authorList>
    </citation>
    <scope>NUCLEOTIDE SEQUENCE</scope>
    <source>
        <strain evidence="1">Modern_marine.mb.64</strain>
    </source>
</reference>
<proteinExistence type="predicted"/>
<protein>
    <submittedName>
        <fullName evidence="1">Peptidoglycan-binding protein</fullName>
    </submittedName>
</protein>
<name>A0A948RT95_UNCEI</name>
<dbReference type="SUPFAM" id="SSF47090">
    <property type="entry name" value="PGBD-like"/>
    <property type="match status" value="1"/>
</dbReference>
<gene>
    <name evidence="1" type="ORF">KJ970_01590</name>
</gene>
<evidence type="ECO:0000313" key="1">
    <source>
        <dbReference type="EMBL" id="MBU2689596.1"/>
    </source>
</evidence>
<comment type="caution">
    <text evidence="1">The sequence shown here is derived from an EMBL/GenBank/DDBJ whole genome shotgun (WGS) entry which is preliminary data.</text>
</comment>
<organism evidence="1 2">
    <name type="scientific">Eiseniibacteriota bacterium</name>
    <dbReference type="NCBI Taxonomy" id="2212470"/>
    <lineage>
        <taxon>Bacteria</taxon>
        <taxon>Candidatus Eiseniibacteriota</taxon>
    </lineage>
</organism>
<dbReference type="Proteomes" id="UP000777784">
    <property type="component" value="Unassembled WGS sequence"/>
</dbReference>
<dbReference type="InterPro" id="IPR036365">
    <property type="entry name" value="PGBD-like_sf"/>
</dbReference>
<sequence>MTGALLLLFLAVTFPWGPLAPREVSPDHVRDLIQQEQWSEADQALATALSQNPTSRWLYLNARSLEAQGRWWEAWKVQGALISRWEEPWWRLGAARWARLDFQGMGENKTGEAPIWAVVPLKPLDGSPQTTFVARALSYVMVRYLRGSIDPVILGPRQLVNYKRALSLHRGVIPPTHTPAGAAATLSVLGSVQNPTATYLEPSQKVDEEALRQALIQFQTDMGLETTGRPDAVTAVALQKALSSWLSRETMNWTPEAITTASKRAGATRVLEGTLRALDEGGYRWSLALLDATSGEVVAGPHEGWLREGRWEQEWAAALSALGVQPDRSDPTKNWIWGASLPNEASAWEAWGQTLSIEDGQDPVQSAQVYAVLASQYGDRDWGWEFVARAEGWLLPLSQVQSREEELFSNLARYHVHLDSALRQARCALSPGLPGSTSPTLPGQIFSPSQILGDDGRFLLEGQIP</sequence>
<dbReference type="AlphaFoldDB" id="A0A948RT95"/>
<evidence type="ECO:0000313" key="2">
    <source>
        <dbReference type="Proteomes" id="UP000777784"/>
    </source>
</evidence>